<evidence type="ECO:0000256" key="2">
    <source>
        <dbReference type="PROSITE-ProRule" id="PRU00169"/>
    </source>
</evidence>
<dbReference type="PANTHER" id="PTHR44591">
    <property type="entry name" value="STRESS RESPONSE REGULATOR PROTEIN 1"/>
    <property type="match status" value="1"/>
</dbReference>
<dbReference type="AlphaFoldDB" id="Q7URS3"/>
<dbReference type="Pfam" id="PF00072">
    <property type="entry name" value="Response_reg"/>
    <property type="match status" value="1"/>
</dbReference>
<name>Q7URS3_RHOBA</name>
<dbReference type="GO" id="GO:0000156">
    <property type="term" value="F:phosphorelay response regulator activity"/>
    <property type="evidence" value="ECO:0000318"/>
    <property type="project" value="GO_Central"/>
</dbReference>
<dbReference type="HOGENOM" id="CLU_000445_69_17_0"/>
<gene>
    <name evidence="4" type="ordered locus">RB5478</name>
</gene>
<feature type="modified residue" description="4-aspartylphosphate" evidence="2">
    <location>
        <position position="52"/>
    </location>
</feature>
<dbReference type="InterPro" id="IPR050595">
    <property type="entry name" value="Bact_response_regulator"/>
</dbReference>
<dbReference type="EMBL" id="BX294142">
    <property type="protein sequence ID" value="CAD74265.1"/>
    <property type="molecule type" value="Genomic_DNA"/>
</dbReference>
<dbReference type="STRING" id="243090.RB5478"/>
<organism evidence="4 5">
    <name type="scientific">Rhodopirellula baltica (strain DSM 10527 / NCIMB 13988 / SH1)</name>
    <dbReference type="NCBI Taxonomy" id="243090"/>
    <lineage>
        <taxon>Bacteria</taxon>
        <taxon>Pseudomonadati</taxon>
        <taxon>Planctomycetota</taxon>
        <taxon>Planctomycetia</taxon>
        <taxon>Pirellulales</taxon>
        <taxon>Pirellulaceae</taxon>
        <taxon>Rhodopirellula</taxon>
    </lineage>
</organism>
<dbReference type="RefSeq" id="WP_011120473.1">
    <property type="nucleotide sequence ID" value="NC_005027.1"/>
</dbReference>
<evidence type="ECO:0000313" key="4">
    <source>
        <dbReference type="EMBL" id="CAD74265.1"/>
    </source>
</evidence>
<dbReference type="InterPro" id="IPR011006">
    <property type="entry name" value="CheY-like_superfamily"/>
</dbReference>
<dbReference type="InterPro" id="IPR001789">
    <property type="entry name" value="Sig_transdc_resp-reg_receiver"/>
</dbReference>
<accession>Q7URS3</accession>
<dbReference type="InParanoid" id="Q7URS3"/>
<keyword evidence="5" id="KW-1185">Reference proteome</keyword>
<dbReference type="eggNOG" id="COG0745">
    <property type="taxonomic scope" value="Bacteria"/>
</dbReference>
<dbReference type="GO" id="GO:0000160">
    <property type="term" value="P:phosphorelay signal transduction system"/>
    <property type="evidence" value="ECO:0000318"/>
    <property type="project" value="GO_Central"/>
</dbReference>
<dbReference type="EnsemblBacteria" id="CAD74265">
    <property type="protein sequence ID" value="CAD74265"/>
    <property type="gene ID" value="RB5478"/>
</dbReference>
<dbReference type="PROSITE" id="PS50110">
    <property type="entry name" value="RESPONSE_REGULATORY"/>
    <property type="match status" value="1"/>
</dbReference>
<dbReference type="PANTHER" id="PTHR44591:SF23">
    <property type="entry name" value="CHEY SUBFAMILY"/>
    <property type="match status" value="1"/>
</dbReference>
<dbReference type="SMART" id="SM00448">
    <property type="entry name" value="REC"/>
    <property type="match status" value="1"/>
</dbReference>
<evidence type="ECO:0000313" key="5">
    <source>
        <dbReference type="Proteomes" id="UP000001025"/>
    </source>
</evidence>
<dbReference type="SUPFAM" id="SSF52172">
    <property type="entry name" value="CheY-like"/>
    <property type="match status" value="1"/>
</dbReference>
<dbReference type="KEGG" id="rba:RB5478"/>
<dbReference type="PATRIC" id="fig|243090.15.peg.2634"/>
<feature type="domain" description="Response regulatory" evidence="3">
    <location>
        <begin position="3"/>
        <end position="117"/>
    </location>
</feature>
<keyword evidence="1 2" id="KW-0597">Phosphoprotein</keyword>
<evidence type="ECO:0000259" key="3">
    <source>
        <dbReference type="PROSITE" id="PS50110"/>
    </source>
</evidence>
<dbReference type="OrthoDB" id="282973at2"/>
<protein>
    <submittedName>
        <fullName evidence="4">Two-component system response regulator</fullName>
    </submittedName>
</protein>
<dbReference type="Gene3D" id="3.40.50.2300">
    <property type="match status" value="1"/>
</dbReference>
<evidence type="ECO:0000256" key="1">
    <source>
        <dbReference type="ARBA" id="ARBA00022553"/>
    </source>
</evidence>
<dbReference type="Proteomes" id="UP000001025">
    <property type="component" value="Chromosome"/>
</dbReference>
<proteinExistence type="predicted"/>
<sequence>MPVVLIVDDEPDIRESVQRWLSSAGMSTGFACDGMDCLAQAAKLCPDLIVMDVLMPRMNGITAIRELRNNDKFATTPILVLSASLADENEAYIAGANQVLAKPYQGRQLIQVVQQLLLDETRLSDGKAIST</sequence>
<reference evidence="4 5" key="1">
    <citation type="journal article" date="2003" name="Proc. Natl. Acad. Sci. U.S.A.">
        <title>Complete genome sequence of the marine planctomycete Pirellula sp. strain 1.</title>
        <authorList>
            <person name="Gloeckner F.O."/>
            <person name="Kube M."/>
            <person name="Bauer M."/>
            <person name="Teeling H."/>
            <person name="Lombardot T."/>
            <person name="Ludwig W."/>
            <person name="Gade D."/>
            <person name="Beck A."/>
            <person name="Borzym K."/>
            <person name="Heitmann K."/>
            <person name="Rabus R."/>
            <person name="Schlesner H."/>
            <person name="Amann R."/>
            <person name="Reinhardt R."/>
        </authorList>
    </citation>
    <scope>NUCLEOTIDE SEQUENCE [LARGE SCALE GENOMIC DNA]</scope>
    <source>
        <strain evidence="5">DSM 10527 / NCIMB 13988 / SH1</strain>
    </source>
</reference>